<keyword evidence="2" id="KW-1185">Reference proteome</keyword>
<dbReference type="Proteomes" id="UP000054477">
    <property type="component" value="Unassembled WGS sequence"/>
</dbReference>
<reference evidence="2" key="2">
    <citation type="submission" date="2015-01" db="EMBL/GenBank/DDBJ databases">
        <title>Evolutionary Origins and Diversification of the Mycorrhizal Mutualists.</title>
        <authorList>
            <consortium name="DOE Joint Genome Institute"/>
            <consortium name="Mycorrhizal Genomics Consortium"/>
            <person name="Kohler A."/>
            <person name="Kuo A."/>
            <person name="Nagy L.G."/>
            <person name="Floudas D."/>
            <person name="Copeland A."/>
            <person name="Barry K.W."/>
            <person name="Cichocki N."/>
            <person name="Veneault-Fourrey C."/>
            <person name="LaButti K."/>
            <person name="Lindquist E.A."/>
            <person name="Lipzen A."/>
            <person name="Lundell T."/>
            <person name="Morin E."/>
            <person name="Murat C."/>
            <person name="Riley R."/>
            <person name="Ohm R."/>
            <person name="Sun H."/>
            <person name="Tunlid A."/>
            <person name="Henrissat B."/>
            <person name="Grigoriev I.V."/>
            <person name="Hibbett D.S."/>
            <person name="Martin F."/>
        </authorList>
    </citation>
    <scope>NUCLEOTIDE SEQUENCE [LARGE SCALE GENOMIC DNA]</scope>
    <source>
        <strain evidence="2">LaAM-08-1</strain>
    </source>
</reference>
<accession>A0A0C9X3T8</accession>
<evidence type="ECO:0000313" key="1">
    <source>
        <dbReference type="EMBL" id="KIJ99690.1"/>
    </source>
</evidence>
<feature type="non-terminal residue" evidence="1">
    <location>
        <position position="89"/>
    </location>
</feature>
<proteinExistence type="predicted"/>
<protein>
    <submittedName>
        <fullName evidence="1">Uncharacterized protein</fullName>
    </submittedName>
</protein>
<reference evidence="1 2" key="1">
    <citation type="submission" date="2014-04" db="EMBL/GenBank/DDBJ databases">
        <authorList>
            <consortium name="DOE Joint Genome Institute"/>
            <person name="Kuo A."/>
            <person name="Kohler A."/>
            <person name="Nagy L.G."/>
            <person name="Floudas D."/>
            <person name="Copeland A."/>
            <person name="Barry K.W."/>
            <person name="Cichocki N."/>
            <person name="Veneault-Fourrey C."/>
            <person name="LaButti K."/>
            <person name="Lindquist E.A."/>
            <person name="Lipzen A."/>
            <person name="Lundell T."/>
            <person name="Morin E."/>
            <person name="Murat C."/>
            <person name="Sun H."/>
            <person name="Tunlid A."/>
            <person name="Henrissat B."/>
            <person name="Grigoriev I.V."/>
            <person name="Hibbett D.S."/>
            <person name="Martin F."/>
            <person name="Nordberg H.P."/>
            <person name="Cantor M.N."/>
            <person name="Hua S.X."/>
        </authorList>
    </citation>
    <scope>NUCLEOTIDE SEQUENCE [LARGE SCALE GENOMIC DNA]</scope>
    <source>
        <strain evidence="1 2">LaAM-08-1</strain>
    </source>
</reference>
<dbReference type="AlphaFoldDB" id="A0A0C9X3T8"/>
<sequence>EPSITTFWRYLACCVSGGGFKRARRDKRLANFCSGDILDFLFGGQVVYVSQFSTVSRPKEMRGARSCVPEIFHIFCFDSHLFLFLSLIS</sequence>
<feature type="non-terminal residue" evidence="1">
    <location>
        <position position="1"/>
    </location>
</feature>
<organism evidence="1 2">
    <name type="scientific">Laccaria amethystina LaAM-08-1</name>
    <dbReference type="NCBI Taxonomy" id="1095629"/>
    <lineage>
        <taxon>Eukaryota</taxon>
        <taxon>Fungi</taxon>
        <taxon>Dikarya</taxon>
        <taxon>Basidiomycota</taxon>
        <taxon>Agaricomycotina</taxon>
        <taxon>Agaricomycetes</taxon>
        <taxon>Agaricomycetidae</taxon>
        <taxon>Agaricales</taxon>
        <taxon>Agaricineae</taxon>
        <taxon>Hydnangiaceae</taxon>
        <taxon>Laccaria</taxon>
    </lineage>
</organism>
<dbReference type="HOGENOM" id="CLU_2460750_0_0_1"/>
<name>A0A0C9X3T8_9AGAR</name>
<dbReference type="EMBL" id="KN838642">
    <property type="protein sequence ID" value="KIJ99690.1"/>
    <property type="molecule type" value="Genomic_DNA"/>
</dbReference>
<evidence type="ECO:0000313" key="2">
    <source>
        <dbReference type="Proteomes" id="UP000054477"/>
    </source>
</evidence>
<gene>
    <name evidence="1" type="ORF">K443DRAFT_101855</name>
</gene>